<keyword evidence="3 8" id="KW-0808">Transferase</keyword>
<evidence type="ECO:0000256" key="3">
    <source>
        <dbReference type="ARBA" id="ARBA00022679"/>
    </source>
</evidence>
<dbReference type="Pfam" id="PF02397">
    <property type="entry name" value="Bac_transf"/>
    <property type="match status" value="1"/>
</dbReference>
<keyword evidence="4" id="KW-0812">Transmembrane</keyword>
<dbReference type="GO" id="GO:0016780">
    <property type="term" value="F:phosphotransferase activity, for other substituted phosphate groups"/>
    <property type="evidence" value="ECO:0007669"/>
    <property type="project" value="TreeGrafter"/>
</dbReference>
<dbReference type="InterPro" id="IPR003362">
    <property type="entry name" value="Bact_transf"/>
</dbReference>
<dbReference type="PANTHER" id="PTHR30576">
    <property type="entry name" value="COLANIC BIOSYNTHESIS UDP-GLUCOSE LIPID CARRIER TRANSFERASE"/>
    <property type="match status" value="1"/>
</dbReference>
<comment type="caution">
    <text evidence="8">The sequence shown here is derived from an EMBL/GenBank/DDBJ whole genome shotgun (WGS) entry which is preliminary data.</text>
</comment>
<dbReference type="PANTHER" id="PTHR30576:SF10">
    <property type="entry name" value="SLL5057 PROTEIN"/>
    <property type="match status" value="1"/>
</dbReference>
<keyword evidence="9" id="KW-1185">Reference proteome</keyword>
<dbReference type="RefSeq" id="WP_135028992.1">
    <property type="nucleotide sequence ID" value="NZ_BMLA01000002.1"/>
</dbReference>
<dbReference type="AlphaFoldDB" id="A0A4Y8X317"/>
<keyword evidence="5" id="KW-1133">Transmembrane helix</keyword>
<dbReference type="NCBIfam" id="TIGR03025">
    <property type="entry name" value="EPS_sugtrans"/>
    <property type="match status" value="1"/>
</dbReference>
<comment type="subcellular location">
    <subcellularLocation>
        <location evidence="1">Membrane</location>
        <topology evidence="1">Multi-pass membrane protein</topology>
    </subcellularLocation>
</comment>
<evidence type="ECO:0000313" key="8">
    <source>
        <dbReference type="EMBL" id="MBB4883301.1"/>
    </source>
</evidence>
<evidence type="ECO:0000256" key="4">
    <source>
        <dbReference type="ARBA" id="ARBA00022692"/>
    </source>
</evidence>
<gene>
    <name evidence="8" type="ORF">BJ976_001652</name>
</gene>
<dbReference type="Proteomes" id="UP000560081">
    <property type="component" value="Unassembled WGS sequence"/>
</dbReference>
<accession>A0A4Y8X317</accession>
<evidence type="ECO:0000313" key="9">
    <source>
        <dbReference type="Proteomes" id="UP000560081"/>
    </source>
</evidence>
<dbReference type="InterPro" id="IPR017475">
    <property type="entry name" value="EPS_sugar_tfrase"/>
</dbReference>
<evidence type="ECO:0000256" key="2">
    <source>
        <dbReference type="ARBA" id="ARBA00006464"/>
    </source>
</evidence>
<dbReference type="OrthoDB" id="9808602at2"/>
<evidence type="ECO:0000256" key="1">
    <source>
        <dbReference type="ARBA" id="ARBA00004141"/>
    </source>
</evidence>
<evidence type="ECO:0000256" key="5">
    <source>
        <dbReference type="ARBA" id="ARBA00022989"/>
    </source>
</evidence>
<reference evidence="8 9" key="1">
    <citation type="submission" date="2020-08" db="EMBL/GenBank/DDBJ databases">
        <title>Sequencing the genomes of 1000 actinobacteria strains.</title>
        <authorList>
            <person name="Klenk H.-P."/>
        </authorList>
    </citation>
    <scope>NUCLEOTIDE SEQUENCE [LARGE SCALE GENOMIC DNA]</scope>
    <source>
        <strain evidence="8 9">DSM 19079</strain>
    </source>
</reference>
<dbReference type="EMBL" id="JACHMC010000001">
    <property type="protein sequence ID" value="MBB4883301.1"/>
    <property type="molecule type" value="Genomic_DNA"/>
</dbReference>
<proteinExistence type="inferred from homology"/>
<organism evidence="8 9">
    <name type="scientific">Micrococcus flavus</name>
    <dbReference type="NCBI Taxonomy" id="384602"/>
    <lineage>
        <taxon>Bacteria</taxon>
        <taxon>Bacillati</taxon>
        <taxon>Actinomycetota</taxon>
        <taxon>Actinomycetes</taxon>
        <taxon>Micrococcales</taxon>
        <taxon>Micrococcaceae</taxon>
        <taxon>Micrococcus</taxon>
    </lineage>
</organism>
<keyword evidence="6" id="KW-0472">Membrane</keyword>
<feature type="domain" description="Bacterial sugar transferase" evidence="7">
    <location>
        <begin position="304"/>
        <end position="490"/>
    </location>
</feature>
<sequence>MTESVHPDRGPDTAGSAVRSRILGASWEQGLPRLVLAADVLAVLLATFLSAQLRFGGPRLAEVPGLDALDYSVLSLILSALWVIALGVDGSRDIRILGGGSEEYKRVLRGTLYLFGLVAIVSFAVGLEIARGYIALALPIGIVFLLVGRFLVRGWVARRRQAGAFRRRLLLIGGPKAVKHVFDALDSEAGAGYRPVMAFLPGYNPRRPDFLPIPCRTDVEGVEGVVEQVGHMDIEAVVLTSGHPLVPADVRRLGWELQERGISLIMAPALLDIAGPRLHTQPLAGLPLIHISTPRLSRGKAFTKRVFDVVASALGIVVISPLLAAVALAVKATDGGPVLFRQQRIGLGGTPFTMLKFRSMVVDAEEQKAQLVSDSGDDSVLFKMKDDPRVTRVGGVIRRTSIDELPQLVNVLRGDMSLVGPRPHLPHEVAQYEQYMSRRFLVQPGITGLWQVSGRSDLPWEEAVRLDLYYVENWSILGDLVILARTVKAVAASDGAY</sequence>
<evidence type="ECO:0000256" key="6">
    <source>
        <dbReference type="ARBA" id="ARBA00023136"/>
    </source>
</evidence>
<evidence type="ECO:0000259" key="7">
    <source>
        <dbReference type="Pfam" id="PF02397"/>
    </source>
</evidence>
<name>A0A4Y8X317_9MICC</name>
<comment type="similarity">
    <text evidence="2">Belongs to the bacterial sugar transferase family.</text>
</comment>
<dbReference type="GO" id="GO:0016020">
    <property type="term" value="C:membrane"/>
    <property type="evidence" value="ECO:0007669"/>
    <property type="project" value="UniProtKB-SubCell"/>
</dbReference>
<protein>
    <submittedName>
        <fullName evidence="8">Exopolysaccharide biosynthesis polyprenyl glycosylphosphotransferase</fullName>
    </submittedName>
</protein>